<gene>
    <name evidence="3" type="primary">smpB</name>
    <name evidence="4" type="ORF">COT04_01890</name>
</gene>
<comment type="function">
    <text evidence="3">Required for rescue of stalled ribosomes mediated by trans-translation. Binds to transfer-messenger RNA (tmRNA), required for stable association of tmRNA with ribosomes. tmRNA and SmpB together mimic tRNA shape, replacing the anticodon stem-loop with SmpB. tmRNA is encoded by the ssrA gene; the 2 termini fold to resemble tRNA(Ala) and it encodes a 'tag peptide', a short internal open reading frame. During trans-translation Ala-aminoacylated tmRNA acts like a tRNA, entering the A-site of stalled ribosomes, displacing the stalled mRNA. The ribosome then switches to translate the ORF on the tmRNA; the nascent peptide is terminated with the 'tag peptide' encoded by the tmRNA and targeted for degradation. The ribosome is freed to recommence translation, which seems to be the essential function of trans-translation.</text>
</comment>
<dbReference type="InterPro" id="IPR000037">
    <property type="entry name" value="SsrA-bd_prot"/>
</dbReference>
<dbReference type="PROSITE" id="PS01317">
    <property type="entry name" value="SSRP"/>
    <property type="match status" value="1"/>
</dbReference>
<proteinExistence type="inferred from homology"/>
<reference evidence="5" key="1">
    <citation type="submission" date="2017-09" db="EMBL/GenBank/DDBJ databases">
        <title>Depth-based differentiation of microbial function through sediment-hosted aquifers and enrichment of novel symbionts in the deep terrestrial subsurface.</title>
        <authorList>
            <person name="Probst A.J."/>
            <person name="Ladd B."/>
            <person name="Jarett J.K."/>
            <person name="Geller-Mcgrath D.E."/>
            <person name="Sieber C.M.K."/>
            <person name="Emerson J.B."/>
            <person name="Anantharaman K."/>
            <person name="Thomas B.C."/>
            <person name="Malmstrom R."/>
            <person name="Stieglmeier M."/>
            <person name="Klingl A."/>
            <person name="Woyke T."/>
            <person name="Ryan C.M."/>
            <person name="Banfield J.F."/>
        </authorList>
    </citation>
    <scope>NUCLEOTIDE SEQUENCE [LARGE SCALE GENOMIC DNA]</scope>
</reference>
<dbReference type="PANTHER" id="PTHR30308:SF2">
    <property type="entry name" value="SSRA-BINDING PROTEIN"/>
    <property type="match status" value="1"/>
</dbReference>
<comment type="similarity">
    <text evidence="3">Belongs to the SmpB family.</text>
</comment>
<dbReference type="Pfam" id="PF01668">
    <property type="entry name" value="SmpB"/>
    <property type="match status" value="1"/>
</dbReference>
<dbReference type="HAMAP" id="MF_00023">
    <property type="entry name" value="SmpB"/>
    <property type="match status" value="1"/>
</dbReference>
<evidence type="ECO:0000313" key="5">
    <source>
        <dbReference type="Proteomes" id="UP000229559"/>
    </source>
</evidence>
<dbReference type="CDD" id="cd09294">
    <property type="entry name" value="SmpB"/>
    <property type="match status" value="1"/>
</dbReference>
<dbReference type="GO" id="GO:0003723">
    <property type="term" value="F:RNA binding"/>
    <property type="evidence" value="ECO:0007669"/>
    <property type="project" value="UniProtKB-UniRule"/>
</dbReference>
<dbReference type="Proteomes" id="UP000229559">
    <property type="component" value="Unassembled WGS sequence"/>
</dbReference>
<keyword evidence="1 3" id="KW-0963">Cytoplasm</keyword>
<accession>A0A2M6YPN2</accession>
<dbReference type="AlphaFoldDB" id="A0A2M6YPN2"/>
<dbReference type="NCBIfam" id="NF003843">
    <property type="entry name" value="PRK05422.1"/>
    <property type="match status" value="1"/>
</dbReference>
<organism evidence="4 5">
    <name type="scientific">Candidatus Shapirobacteria bacterium CG07_land_8_20_14_0_80_39_12</name>
    <dbReference type="NCBI Taxonomy" id="1974480"/>
    <lineage>
        <taxon>Bacteria</taxon>
        <taxon>Candidatus Shapironibacteriota</taxon>
    </lineage>
</organism>
<dbReference type="GO" id="GO:0070929">
    <property type="term" value="P:trans-translation"/>
    <property type="evidence" value="ECO:0007669"/>
    <property type="project" value="UniProtKB-UniRule"/>
</dbReference>
<protein>
    <recommendedName>
        <fullName evidence="3">SsrA-binding protein</fullName>
    </recommendedName>
    <alternativeName>
        <fullName evidence="3">Small protein B</fullName>
    </alternativeName>
</protein>
<keyword evidence="2 3" id="KW-0694">RNA-binding</keyword>
<dbReference type="PANTHER" id="PTHR30308">
    <property type="entry name" value="TMRNA-BINDING COMPONENT OF TRANS-TRANSLATION TAGGING COMPLEX"/>
    <property type="match status" value="1"/>
</dbReference>
<dbReference type="Gene3D" id="2.40.280.10">
    <property type="match status" value="1"/>
</dbReference>
<evidence type="ECO:0000256" key="1">
    <source>
        <dbReference type="ARBA" id="ARBA00022490"/>
    </source>
</evidence>
<dbReference type="NCBIfam" id="TIGR00086">
    <property type="entry name" value="smpB"/>
    <property type="match status" value="1"/>
</dbReference>
<dbReference type="InterPro" id="IPR020081">
    <property type="entry name" value="SsrA-bd_prot_CS"/>
</dbReference>
<dbReference type="GO" id="GO:0070930">
    <property type="term" value="P:trans-translation-dependent protein tagging"/>
    <property type="evidence" value="ECO:0007669"/>
    <property type="project" value="TreeGrafter"/>
</dbReference>
<dbReference type="InterPro" id="IPR023620">
    <property type="entry name" value="SmpB"/>
</dbReference>
<comment type="caution">
    <text evidence="4">The sequence shown here is derived from an EMBL/GenBank/DDBJ whole genome shotgun (WGS) entry which is preliminary data.</text>
</comment>
<evidence type="ECO:0000256" key="3">
    <source>
        <dbReference type="HAMAP-Rule" id="MF_00023"/>
    </source>
</evidence>
<dbReference type="GO" id="GO:0005829">
    <property type="term" value="C:cytosol"/>
    <property type="evidence" value="ECO:0007669"/>
    <property type="project" value="TreeGrafter"/>
</dbReference>
<evidence type="ECO:0000313" key="4">
    <source>
        <dbReference type="EMBL" id="PIU33098.1"/>
    </source>
</evidence>
<evidence type="ECO:0000256" key="2">
    <source>
        <dbReference type="ARBA" id="ARBA00022884"/>
    </source>
</evidence>
<sequence>MKILNRQVSYRYQLLERFEAGMVLTGPEVKSVRQGHLQLGEAFVKIKNGEAWLFNAHIHPYLLSDKQKEIDPQRSRKLLLHKKELLKLKQATEEKGLTLVPVACYTKRHQIKLEIAIAKGKREHEKREAIKKKDWRRELKV</sequence>
<name>A0A2M6YPN2_9BACT</name>
<dbReference type="SUPFAM" id="SSF74982">
    <property type="entry name" value="Small protein B (SmpB)"/>
    <property type="match status" value="1"/>
</dbReference>
<comment type="subcellular location">
    <subcellularLocation>
        <location evidence="3">Cytoplasm</location>
    </subcellularLocation>
    <text evidence="3">The tmRNA-SmpB complex associates with stalled 70S ribosomes.</text>
</comment>
<dbReference type="EMBL" id="PEXA01000052">
    <property type="protein sequence ID" value="PIU33098.1"/>
    <property type="molecule type" value="Genomic_DNA"/>
</dbReference>